<evidence type="ECO:0000256" key="5">
    <source>
        <dbReference type="ARBA" id="ARBA00024207"/>
    </source>
</evidence>
<keyword evidence="2" id="KW-1277">Toxin-antitoxin system</keyword>
<dbReference type="NCBIfam" id="NF047751">
    <property type="entry name" value="HepT_toxin"/>
    <property type="match status" value="1"/>
</dbReference>
<dbReference type="GeneID" id="90449409"/>
<dbReference type="PANTHER" id="PTHR33397">
    <property type="entry name" value="UPF0331 PROTEIN YUTE"/>
    <property type="match status" value="1"/>
</dbReference>
<evidence type="ECO:0000256" key="3">
    <source>
        <dbReference type="ARBA" id="ARBA00022722"/>
    </source>
</evidence>
<name>A0ABZ3H2X4_GEOAI</name>
<organism evidence="6 7">
    <name type="scientific">Geoglobus acetivorans</name>
    <dbReference type="NCBI Taxonomy" id="565033"/>
    <lineage>
        <taxon>Archaea</taxon>
        <taxon>Methanobacteriati</taxon>
        <taxon>Methanobacteriota</taxon>
        <taxon>Archaeoglobi</taxon>
        <taxon>Archaeoglobales</taxon>
        <taxon>Archaeoglobaceae</taxon>
        <taxon>Geoglobus</taxon>
    </lineage>
</organism>
<proteinExistence type="inferred from homology"/>
<dbReference type="InterPro" id="IPR037038">
    <property type="entry name" value="HepT-like_sf"/>
</dbReference>
<protein>
    <submittedName>
        <fullName evidence="6">DUF86 domain-containing protein</fullName>
    </submittedName>
</protein>
<evidence type="ECO:0000256" key="4">
    <source>
        <dbReference type="ARBA" id="ARBA00022801"/>
    </source>
</evidence>
<sequence>MRLAEYILRFERHLKGAVNLKSKDVKDYFIYNTLAMECFQAANTLMDLAQYIVAKKKLGFPSTYRELFEILEKEGYISEDELRTFKRLIFLRNLIAHEYYRISESELLEMVNLLEKCSGFVSRIKTEASWE</sequence>
<gene>
    <name evidence="6" type="ORF">LPQ35_06935</name>
</gene>
<comment type="similarity">
    <text evidence="5">Belongs to the HepT RNase toxin family.</text>
</comment>
<dbReference type="RefSeq" id="WP_193808148.1">
    <property type="nucleotide sequence ID" value="NZ_CP087714.1"/>
</dbReference>
<dbReference type="Pfam" id="PF01934">
    <property type="entry name" value="HepT-like"/>
    <property type="match status" value="1"/>
</dbReference>
<evidence type="ECO:0000256" key="1">
    <source>
        <dbReference type="ARBA" id="ARBA00022553"/>
    </source>
</evidence>
<keyword evidence="7" id="KW-1185">Reference proteome</keyword>
<evidence type="ECO:0000313" key="7">
    <source>
        <dbReference type="Proteomes" id="UP001492541"/>
    </source>
</evidence>
<dbReference type="Proteomes" id="UP001492541">
    <property type="component" value="Chromosome"/>
</dbReference>
<dbReference type="PANTHER" id="PTHR33397:SF5">
    <property type="entry name" value="RNASE YUTE-RELATED"/>
    <property type="match status" value="1"/>
</dbReference>
<evidence type="ECO:0000313" key="6">
    <source>
        <dbReference type="EMBL" id="XAT62989.1"/>
    </source>
</evidence>
<evidence type="ECO:0000256" key="2">
    <source>
        <dbReference type="ARBA" id="ARBA00022649"/>
    </source>
</evidence>
<keyword evidence="4" id="KW-0378">Hydrolase</keyword>
<accession>A0ABZ3H2X4</accession>
<keyword evidence="1" id="KW-0597">Phosphoprotein</keyword>
<dbReference type="InterPro" id="IPR052379">
    <property type="entry name" value="Type_VII_TA_RNase"/>
</dbReference>
<reference evidence="6 7" key="1">
    <citation type="submission" date="2021-11" db="EMBL/GenBank/DDBJ databases">
        <title>Whole genome of Geoglobus acetivorans.</title>
        <authorList>
            <person name="Liu D."/>
        </authorList>
    </citation>
    <scope>NUCLEOTIDE SEQUENCE [LARGE SCALE GENOMIC DNA]</scope>
    <source>
        <strain evidence="6 7">SBH6</strain>
    </source>
</reference>
<dbReference type="EMBL" id="CP087714">
    <property type="protein sequence ID" value="XAT62989.1"/>
    <property type="molecule type" value="Genomic_DNA"/>
</dbReference>
<keyword evidence="3" id="KW-0540">Nuclease</keyword>
<dbReference type="Gene3D" id="1.20.120.580">
    <property type="entry name" value="bsu32300-like"/>
    <property type="match status" value="1"/>
</dbReference>
<dbReference type="InterPro" id="IPR008201">
    <property type="entry name" value="HepT-like"/>
</dbReference>